<evidence type="ECO:0000256" key="3">
    <source>
        <dbReference type="ARBA" id="ARBA00016943"/>
    </source>
</evidence>
<dbReference type="SUPFAM" id="SSF53613">
    <property type="entry name" value="Ribokinase-like"/>
    <property type="match status" value="1"/>
</dbReference>
<dbReference type="PROSITE" id="PS00584">
    <property type="entry name" value="PFKB_KINASES_2"/>
    <property type="match status" value="1"/>
</dbReference>
<sequence>MNRSIYVLGSINYDLMISTNRMPQQGETIAGYDYFEAIGGKGGNQAASSARLGAPTYLIGSVGRDYHGQQSLDALQAMGVDTHHVEISDNEHTGTAFIIKSSHDNRIIINQGANANVSTQRINESITGEAGDLFLTQFEVPLYAVYEGLKTSKSRDMITVVNPAPAVVMDSKFYPLIDYLVVNQSESEILTGVMPYTMEDCQEAFKVLSDNGVKNCVFTLGSDGSIFMSKDKAFKTEAYSVDVVDTTGAGDTFIGAMMFGLSKGWELEKVMQYASGAGACACTKHGAQEGIPTFLELESFIKEKENE</sequence>
<accession>A0A7G9S0A4</accession>
<feature type="binding site" evidence="12">
    <location>
        <position position="251"/>
    </location>
    <ligand>
        <name>substrate</name>
    </ligand>
</feature>
<feature type="binding site" evidence="12">
    <location>
        <begin position="250"/>
        <end position="251"/>
    </location>
    <ligand>
        <name>ATP</name>
        <dbReference type="ChEBI" id="CHEBI:30616"/>
    </ligand>
</feature>
<comment type="catalytic activity">
    <reaction evidence="12">
        <text>D-ribose + ATP = D-ribose 5-phosphate + ADP + H(+)</text>
        <dbReference type="Rhea" id="RHEA:13697"/>
        <dbReference type="ChEBI" id="CHEBI:15378"/>
        <dbReference type="ChEBI" id="CHEBI:30616"/>
        <dbReference type="ChEBI" id="CHEBI:47013"/>
        <dbReference type="ChEBI" id="CHEBI:78346"/>
        <dbReference type="ChEBI" id="CHEBI:456216"/>
        <dbReference type="EC" id="2.7.1.15"/>
    </reaction>
</comment>
<dbReference type="InterPro" id="IPR002173">
    <property type="entry name" value="Carboh/pur_kinase_PfkB_CS"/>
</dbReference>
<feature type="binding site" evidence="12">
    <location>
        <position position="247"/>
    </location>
    <ligand>
        <name>K(+)</name>
        <dbReference type="ChEBI" id="CHEBI:29103"/>
    </ligand>
</feature>
<evidence type="ECO:0000256" key="12">
    <source>
        <dbReference type="HAMAP-Rule" id="MF_01987"/>
    </source>
</evidence>
<comment type="cofactor">
    <cofactor evidence="12">
        <name>Mg(2+)</name>
        <dbReference type="ChEBI" id="CHEBI:18420"/>
    </cofactor>
    <text evidence="12">Requires a divalent cation, most likely magnesium in vivo, as an electrophilic catalyst to aid phosphoryl group transfer. It is the chelate of the metal and the nucleotide that is the actual substrate.</text>
</comment>
<dbReference type="Pfam" id="PF00294">
    <property type="entry name" value="PfkB"/>
    <property type="match status" value="1"/>
</dbReference>
<feature type="binding site" evidence="12">
    <location>
        <position position="245"/>
    </location>
    <ligand>
        <name>K(+)</name>
        <dbReference type="ChEBI" id="CHEBI:29103"/>
    </ligand>
</feature>
<feature type="domain" description="Carbohydrate kinase PfkB" evidence="13">
    <location>
        <begin position="4"/>
        <end position="293"/>
    </location>
</feature>
<keyword evidence="7 12" id="KW-0418">Kinase</keyword>
<keyword evidence="5 12" id="KW-0479">Metal-binding</keyword>
<evidence type="ECO:0000256" key="5">
    <source>
        <dbReference type="ARBA" id="ARBA00022723"/>
    </source>
</evidence>
<dbReference type="EC" id="2.7.1.15" evidence="2 12"/>
<feature type="binding site" evidence="12">
    <location>
        <position position="286"/>
    </location>
    <ligand>
        <name>K(+)</name>
        <dbReference type="ChEBI" id="CHEBI:29103"/>
    </ligand>
</feature>
<keyword evidence="4 12" id="KW-0808">Transferase</keyword>
<feature type="binding site" evidence="12">
    <location>
        <position position="139"/>
    </location>
    <ligand>
        <name>substrate</name>
    </ligand>
</feature>
<comment type="function">
    <text evidence="12">Catalyzes the phosphorylation of ribose at O-5 in a reaction requiring ATP and magnesium. The resulting D-ribose-5-phosphate can then be used either for sythesis of nucleotides, histidine, and tryptophan, or as a component of the pentose phosphate pathway.</text>
</comment>
<keyword evidence="12" id="KW-0963">Cytoplasm</keyword>
<gene>
    <name evidence="12" type="primary">rbsK</name>
    <name evidence="14" type="ORF">H9L01_02625</name>
</gene>
<dbReference type="GO" id="GO:0019303">
    <property type="term" value="P:D-ribose catabolic process"/>
    <property type="evidence" value="ECO:0007669"/>
    <property type="project" value="UniProtKB-UniRule"/>
</dbReference>
<keyword evidence="11 12" id="KW-0119">Carbohydrate metabolism</keyword>
<dbReference type="GO" id="GO:0046872">
    <property type="term" value="F:metal ion binding"/>
    <property type="evidence" value="ECO:0007669"/>
    <property type="project" value="UniProtKB-KW"/>
</dbReference>
<keyword evidence="8 12" id="KW-0067">ATP-binding</keyword>
<comment type="similarity">
    <text evidence="12">Belongs to the carbohydrate kinase PfkB family. Ribokinase subfamily.</text>
</comment>
<keyword evidence="6 12" id="KW-0547">Nucleotide-binding</keyword>
<dbReference type="PANTHER" id="PTHR10584">
    <property type="entry name" value="SUGAR KINASE"/>
    <property type="match status" value="1"/>
</dbReference>
<reference evidence="14 15" key="1">
    <citation type="submission" date="2020-08" db="EMBL/GenBank/DDBJ databases">
        <title>Genome sequence of Erysipelothrix inopinata DSM 15511T.</title>
        <authorList>
            <person name="Hyun D.-W."/>
            <person name="Bae J.-W."/>
        </authorList>
    </citation>
    <scope>NUCLEOTIDE SEQUENCE [LARGE SCALE GENOMIC DNA]</scope>
    <source>
        <strain evidence="14 15">DSM 15511</strain>
    </source>
</reference>
<comment type="activity regulation">
    <text evidence="12">Activated by a monovalent cation that binds near, but not in, the active site. The most likely occupant of the site in vivo is potassium. Ion binding induces a conformational change that may alter substrate affinity.</text>
</comment>
<dbReference type="InterPro" id="IPR011611">
    <property type="entry name" value="PfkB_dom"/>
</dbReference>
<organism evidence="14 15">
    <name type="scientific">Erysipelothrix inopinata</name>
    <dbReference type="NCBI Taxonomy" id="225084"/>
    <lineage>
        <taxon>Bacteria</taxon>
        <taxon>Bacillati</taxon>
        <taxon>Bacillota</taxon>
        <taxon>Erysipelotrichia</taxon>
        <taxon>Erysipelotrichales</taxon>
        <taxon>Erysipelotrichaceae</taxon>
        <taxon>Erysipelothrix</taxon>
    </lineage>
</organism>
<dbReference type="Gene3D" id="3.40.1190.20">
    <property type="match status" value="1"/>
</dbReference>
<keyword evidence="15" id="KW-1185">Reference proteome</keyword>
<dbReference type="InterPro" id="IPR002139">
    <property type="entry name" value="Ribo/fructo_kinase"/>
</dbReference>
<dbReference type="KEGG" id="eio:H9L01_02625"/>
<dbReference type="GO" id="GO:0004747">
    <property type="term" value="F:ribokinase activity"/>
    <property type="evidence" value="ECO:0007669"/>
    <property type="project" value="UniProtKB-UniRule"/>
</dbReference>
<feature type="binding site" evidence="12">
    <location>
        <position position="281"/>
    </location>
    <ligand>
        <name>K(+)</name>
        <dbReference type="ChEBI" id="CHEBI:29103"/>
    </ligand>
</feature>
<feature type="binding site" evidence="12">
    <location>
        <begin position="40"/>
        <end position="44"/>
    </location>
    <ligand>
        <name>substrate</name>
    </ligand>
</feature>
<evidence type="ECO:0000256" key="7">
    <source>
        <dbReference type="ARBA" id="ARBA00022777"/>
    </source>
</evidence>
<dbReference type="PROSITE" id="PS00583">
    <property type="entry name" value="PFKB_KINASES_1"/>
    <property type="match status" value="1"/>
</dbReference>
<comment type="pathway">
    <text evidence="12">Carbohydrate metabolism; D-ribose degradation; D-ribose 5-phosphate from beta-D-ribopyranose: step 2/2.</text>
</comment>
<dbReference type="PRINTS" id="PR00990">
    <property type="entry name" value="RIBOKINASE"/>
</dbReference>
<name>A0A7G9S0A4_9FIRM</name>
<evidence type="ECO:0000256" key="6">
    <source>
        <dbReference type="ARBA" id="ARBA00022741"/>
    </source>
</evidence>
<evidence type="ECO:0000259" key="13">
    <source>
        <dbReference type="Pfam" id="PF00294"/>
    </source>
</evidence>
<evidence type="ECO:0000256" key="1">
    <source>
        <dbReference type="ARBA" id="ARBA00005380"/>
    </source>
</evidence>
<feature type="binding site" evidence="12">
    <location>
        <position position="284"/>
    </location>
    <ligand>
        <name>K(+)</name>
        <dbReference type="ChEBI" id="CHEBI:29103"/>
    </ligand>
</feature>
<evidence type="ECO:0000313" key="14">
    <source>
        <dbReference type="EMBL" id="QNN61279.1"/>
    </source>
</evidence>
<comment type="subunit">
    <text evidence="12">Homodimer.</text>
</comment>
<dbReference type="RefSeq" id="WP_187534481.1">
    <property type="nucleotide sequence ID" value="NZ_CBCSHU010000001.1"/>
</dbReference>
<dbReference type="InterPro" id="IPR029056">
    <property type="entry name" value="Ribokinase-like"/>
</dbReference>
<keyword evidence="9 12" id="KW-0460">Magnesium</keyword>
<feature type="active site" description="Proton acceptor" evidence="12">
    <location>
        <position position="251"/>
    </location>
</feature>
<evidence type="ECO:0000256" key="8">
    <source>
        <dbReference type="ARBA" id="ARBA00022840"/>
    </source>
</evidence>
<evidence type="ECO:0000256" key="4">
    <source>
        <dbReference type="ARBA" id="ARBA00022679"/>
    </source>
</evidence>
<keyword evidence="10 12" id="KW-0630">Potassium</keyword>
<comment type="caution">
    <text evidence="12">Lacks conserved residue(s) required for the propagation of feature annotation.</text>
</comment>
<proteinExistence type="inferred from homology"/>
<comment type="subcellular location">
    <subcellularLocation>
        <location evidence="12">Cytoplasm</location>
    </subcellularLocation>
</comment>
<dbReference type="CDD" id="cd01174">
    <property type="entry name" value="ribokinase"/>
    <property type="match status" value="1"/>
</dbReference>
<protein>
    <recommendedName>
        <fullName evidence="3 12">Ribokinase</fullName>
        <shortName evidence="12">RK</shortName>
        <ecNumber evidence="2 12">2.7.1.15</ecNumber>
    </recommendedName>
</protein>
<evidence type="ECO:0000313" key="15">
    <source>
        <dbReference type="Proteomes" id="UP000515928"/>
    </source>
</evidence>
<dbReference type="UniPathway" id="UPA00916">
    <property type="reaction ID" value="UER00889"/>
</dbReference>
<dbReference type="GO" id="GO:0005524">
    <property type="term" value="F:ATP binding"/>
    <property type="evidence" value="ECO:0007669"/>
    <property type="project" value="UniProtKB-UniRule"/>
</dbReference>
<comment type="similarity">
    <text evidence="1">Belongs to the carbohydrate kinase pfkB family.</text>
</comment>
<dbReference type="InterPro" id="IPR011877">
    <property type="entry name" value="Ribokinase"/>
</dbReference>
<dbReference type="EMBL" id="CP060715">
    <property type="protein sequence ID" value="QNN61279.1"/>
    <property type="molecule type" value="Genomic_DNA"/>
</dbReference>
<evidence type="ECO:0000256" key="11">
    <source>
        <dbReference type="ARBA" id="ARBA00023277"/>
    </source>
</evidence>
<dbReference type="PANTHER" id="PTHR10584:SF166">
    <property type="entry name" value="RIBOKINASE"/>
    <property type="match status" value="1"/>
</dbReference>
<dbReference type="GO" id="GO:0005829">
    <property type="term" value="C:cytosol"/>
    <property type="evidence" value="ECO:0007669"/>
    <property type="project" value="TreeGrafter"/>
</dbReference>
<evidence type="ECO:0000256" key="9">
    <source>
        <dbReference type="ARBA" id="ARBA00022842"/>
    </source>
</evidence>
<dbReference type="Proteomes" id="UP000515928">
    <property type="component" value="Chromosome"/>
</dbReference>
<feature type="binding site" evidence="12">
    <location>
        <position position="183"/>
    </location>
    <ligand>
        <name>ATP</name>
        <dbReference type="ChEBI" id="CHEBI:30616"/>
    </ligand>
</feature>
<evidence type="ECO:0000256" key="2">
    <source>
        <dbReference type="ARBA" id="ARBA00012035"/>
    </source>
</evidence>
<dbReference type="AlphaFoldDB" id="A0A7G9S0A4"/>
<dbReference type="HAMAP" id="MF_01987">
    <property type="entry name" value="Ribokinase"/>
    <property type="match status" value="1"/>
</dbReference>
<feature type="binding site" evidence="12">
    <location>
        <begin position="219"/>
        <end position="224"/>
    </location>
    <ligand>
        <name>ATP</name>
        <dbReference type="ChEBI" id="CHEBI:30616"/>
    </ligand>
</feature>
<feature type="binding site" evidence="12">
    <location>
        <begin position="12"/>
        <end position="14"/>
    </location>
    <ligand>
        <name>substrate</name>
    </ligand>
</feature>
<evidence type="ECO:0000256" key="10">
    <source>
        <dbReference type="ARBA" id="ARBA00022958"/>
    </source>
</evidence>